<dbReference type="AlphaFoldDB" id="A0A521EJD9"/>
<dbReference type="InterPro" id="IPR036271">
    <property type="entry name" value="Tet_transcr_reg_TetR-rel_C_sf"/>
</dbReference>
<dbReference type="InterPro" id="IPR025996">
    <property type="entry name" value="MT1864/Rv1816-like_C"/>
</dbReference>
<keyword evidence="2" id="KW-0804">Transcription</keyword>
<keyword evidence="1" id="KW-0805">Transcription regulation</keyword>
<feature type="domain" description="HTH-type transcriptional regulator MT1864/Rv1816-like C-terminal" evidence="3">
    <location>
        <begin position="88"/>
        <end position="181"/>
    </location>
</feature>
<organism evidence="4 5">
    <name type="scientific">Paracoccus laeviglucosivorans</name>
    <dbReference type="NCBI Taxonomy" id="1197861"/>
    <lineage>
        <taxon>Bacteria</taxon>
        <taxon>Pseudomonadati</taxon>
        <taxon>Pseudomonadota</taxon>
        <taxon>Alphaproteobacteria</taxon>
        <taxon>Rhodobacterales</taxon>
        <taxon>Paracoccaceae</taxon>
        <taxon>Paracoccus</taxon>
    </lineage>
</organism>
<evidence type="ECO:0000313" key="5">
    <source>
        <dbReference type="Proteomes" id="UP000319014"/>
    </source>
</evidence>
<dbReference type="RefSeq" id="WP_142663851.1">
    <property type="nucleotide sequence ID" value="NZ_FXTK01000013.1"/>
</dbReference>
<reference evidence="4 5" key="1">
    <citation type="submission" date="2017-05" db="EMBL/GenBank/DDBJ databases">
        <authorList>
            <person name="Varghese N."/>
            <person name="Submissions S."/>
        </authorList>
    </citation>
    <scope>NUCLEOTIDE SEQUENCE [LARGE SCALE GENOMIC DNA]</scope>
    <source>
        <strain evidence="4 5">DSM 100094</strain>
    </source>
</reference>
<protein>
    <recommendedName>
        <fullName evidence="3">HTH-type transcriptional regulator MT1864/Rv1816-like C-terminal domain-containing protein</fullName>
    </recommendedName>
</protein>
<evidence type="ECO:0000313" key="4">
    <source>
        <dbReference type="EMBL" id="SMO84033.1"/>
    </source>
</evidence>
<dbReference type="OrthoDB" id="7772965at2"/>
<evidence type="ECO:0000256" key="1">
    <source>
        <dbReference type="ARBA" id="ARBA00023015"/>
    </source>
</evidence>
<evidence type="ECO:0000256" key="2">
    <source>
        <dbReference type="ARBA" id="ARBA00023163"/>
    </source>
</evidence>
<keyword evidence="5" id="KW-1185">Reference proteome</keyword>
<evidence type="ECO:0000259" key="3">
    <source>
        <dbReference type="Pfam" id="PF13305"/>
    </source>
</evidence>
<name>A0A521EJD9_9RHOB</name>
<gene>
    <name evidence="4" type="ORF">SAMN06265221_11399</name>
</gene>
<accession>A0A521EJD9</accession>
<dbReference type="Pfam" id="PF13305">
    <property type="entry name" value="TetR_C_33"/>
    <property type="match status" value="1"/>
</dbReference>
<dbReference type="EMBL" id="FXTK01000013">
    <property type="protein sequence ID" value="SMO84033.1"/>
    <property type="molecule type" value="Genomic_DNA"/>
</dbReference>
<sequence>MAYFSRRGGSLYTDAVSAVTQLGARSVRPTTADVARHLGTDEVEVSKVFPDDQRLMEAALENAMMLLHDQCVRSVVKVSADDPLAQFLALADAYIEWAHDHPQEFAILGDIPAHMTPQSGNLLRYETALHRLMMQMLLRARELGVMDDDVDPPLLIATARSFAYGVAGKMLSGNLSRWTGAATDIDAARAALHLFSRKIIKAPA</sequence>
<dbReference type="Gene3D" id="1.10.357.10">
    <property type="entry name" value="Tetracycline Repressor, domain 2"/>
    <property type="match status" value="1"/>
</dbReference>
<dbReference type="Proteomes" id="UP000319014">
    <property type="component" value="Unassembled WGS sequence"/>
</dbReference>
<dbReference type="SUPFAM" id="SSF48498">
    <property type="entry name" value="Tetracyclin repressor-like, C-terminal domain"/>
    <property type="match status" value="1"/>
</dbReference>
<proteinExistence type="predicted"/>